<evidence type="ECO:0000256" key="1">
    <source>
        <dbReference type="SAM" id="Phobius"/>
    </source>
</evidence>
<comment type="caution">
    <text evidence="2">The sequence shown here is derived from an EMBL/GenBank/DDBJ whole genome shotgun (WGS) entry which is preliminary data.</text>
</comment>
<evidence type="ECO:0000313" key="2">
    <source>
        <dbReference type="EMBL" id="KNZ56851.1"/>
    </source>
</evidence>
<dbReference type="OrthoDB" id="2498281at2759"/>
<dbReference type="Proteomes" id="UP000037035">
    <property type="component" value="Unassembled WGS sequence"/>
</dbReference>
<evidence type="ECO:0000313" key="3">
    <source>
        <dbReference type="Proteomes" id="UP000037035"/>
    </source>
</evidence>
<keyword evidence="1" id="KW-0472">Membrane</keyword>
<protein>
    <submittedName>
        <fullName evidence="2">Uncharacterized protein</fullName>
    </submittedName>
</protein>
<dbReference type="VEuPathDB" id="FungiDB:VP01_2301g4"/>
<dbReference type="AlphaFoldDB" id="A0A0L6V7U8"/>
<dbReference type="EMBL" id="LAVV01007172">
    <property type="protein sequence ID" value="KNZ56851.1"/>
    <property type="molecule type" value="Genomic_DNA"/>
</dbReference>
<proteinExistence type="predicted"/>
<keyword evidence="3" id="KW-1185">Reference proteome</keyword>
<gene>
    <name evidence="2" type="ORF">VP01_2301g4</name>
</gene>
<keyword evidence="1" id="KW-0812">Transmembrane</keyword>
<organism evidence="2 3">
    <name type="scientific">Puccinia sorghi</name>
    <dbReference type="NCBI Taxonomy" id="27349"/>
    <lineage>
        <taxon>Eukaryota</taxon>
        <taxon>Fungi</taxon>
        <taxon>Dikarya</taxon>
        <taxon>Basidiomycota</taxon>
        <taxon>Pucciniomycotina</taxon>
        <taxon>Pucciniomycetes</taxon>
        <taxon>Pucciniales</taxon>
        <taxon>Pucciniaceae</taxon>
        <taxon>Puccinia</taxon>
    </lineage>
</organism>
<sequence length="276" mass="31303">MTDHTLSSLDYIFSRSIKEPTPSRYCHQKAKGMKKINIEYIFWTPEIKEKLPPTRASYKRKALPAAEETKYIKLPSNKGKIDIKWHIQNLNLSEVKSRFFGAIHIQDAQELGDNSEELNKNGMITWEVSVPHGGPFSAKNKATINNDWVFANFIEVISMPDPNAAAQKNKALKMLQRKHEPEADDDQPPIPSVGGAHSAKIVANICKICAQNPPCENLTTGNHKIPVFINPKNKNEFFWITVDRVTLWAMAMVGFKFLIIYIITCSLMCLYATDKK</sequence>
<reference evidence="2 3" key="1">
    <citation type="submission" date="2015-08" db="EMBL/GenBank/DDBJ databases">
        <title>Next Generation Sequencing and Analysis of the Genome of Puccinia sorghi L Schw, the Causal Agent of Maize Common Rust.</title>
        <authorList>
            <person name="Rochi L."/>
            <person name="Burguener G."/>
            <person name="Darino M."/>
            <person name="Turjanski A."/>
            <person name="Kreff E."/>
            <person name="Dieguez M.J."/>
            <person name="Sacco F."/>
        </authorList>
    </citation>
    <scope>NUCLEOTIDE SEQUENCE [LARGE SCALE GENOMIC DNA]</scope>
    <source>
        <strain evidence="2 3">RO10H11247</strain>
    </source>
</reference>
<feature type="transmembrane region" description="Helical" evidence="1">
    <location>
        <begin position="247"/>
        <end position="272"/>
    </location>
</feature>
<accession>A0A0L6V7U8</accession>
<name>A0A0L6V7U8_9BASI</name>
<keyword evidence="1" id="KW-1133">Transmembrane helix</keyword>